<protein>
    <submittedName>
        <fullName evidence="1">Uncharacterized protein</fullName>
    </submittedName>
</protein>
<dbReference type="AlphaFoldDB" id="A0A8H8CGU3"/>
<accession>A0A8H8CGU3</accession>
<proteinExistence type="predicted"/>
<dbReference type="EMBL" id="JAFIQS010000010">
    <property type="protein sequence ID" value="KAG5165051.1"/>
    <property type="molecule type" value="Genomic_DNA"/>
</dbReference>
<gene>
    <name evidence="1" type="ORF">JR316_009745</name>
</gene>
<sequence>MDDTEMPVSTAVRPQLEFLHMVYPAVLAFGDPSFIHSTYFLDFKQLKTLKIAYTGGERPGDAQELCLVCPNVPHVYIDILCNSAYSLYNSVNYLLRAHARESLLDLSRFTALEHLTVEGVLKVRSFHQRILIDYFQTPIPWVVEILTVISISSRSAETLAKLTLKLSFIDFQLSLIPHLHINWVALCSTLAVRNFPNFVVLNLQITGLPPSLLAKLKEDEVLVEMQKERKLVYI</sequence>
<name>A0A8H8CGU3_PSICU</name>
<evidence type="ECO:0000313" key="1">
    <source>
        <dbReference type="EMBL" id="KAG5165051.1"/>
    </source>
</evidence>
<dbReference type="OrthoDB" id="2788229at2759"/>
<reference evidence="1" key="1">
    <citation type="submission" date="2021-02" db="EMBL/GenBank/DDBJ databases">
        <title>Psilocybe cubensis genome.</title>
        <authorList>
            <person name="Mckernan K.J."/>
            <person name="Crawford S."/>
            <person name="Trippe A."/>
            <person name="Kane L.T."/>
            <person name="Mclaughlin S."/>
        </authorList>
    </citation>
    <scope>NUCLEOTIDE SEQUENCE [LARGE SCALE GENOMIC DNA]</scope>
    <source>
        <strain evidence="1">MGC-MH-2018</strain>
    </source>
</reference>
<comment type="caution">
    <text evidence="1">The sequence shown here is derived from an EMBL/GenBank/DDBJ whole genome shotgun (WGS) entry which is preliminary data.</text>
</comment>
<organism evidence="1">
    <name type="scientific">Psilocybe cubensis</name>
    <name type="common">Psychedelic mushroom</name>
    <name type="synonym">Stropharia cubensis</name>
    <dbReference type="NCBI Taxonomy" id="181762"/>
    <lineage>
        <taxon>Eukaryota</taxon>
        <taxon>Fungi</taxon>
        <taxon>Dikarya</taxon>
        <taxon>Basidiomycota</taxon>
        <taxon>Agaricomycotina</taxon>
        <taxon>Agaricomycetes</taxon>
        <taxon>Agaricomycetidae</taxon>
        <taxon>Agaricales</taxon>
        <taxon>Agaricineae</taxon>
        <taxon>Strophariaceae</taxon>
        <taxon>Psilocybe</taxon>
    </lineage>
</organism>